<reference evidence="7" key="1">
    <citation type="journal article" date="2012" name="Nat. Commun.">
        <title>The genome of Prunus mume.</title>
        <authorList>
            <person name="Zhang Q."/>
            <person name="Chen W."/>
            <person name="Sun L."/>
            <person name="Zhao F."/>
            <person name="Huang B."/>
            <person name="Yang W."/>
            <person name="Tao Y."/>
            <person name="Wang J."/>
            <person name="Yuan Z."/>
            <person name="Fan G."/>
            <person name="Xing Z."/>
            <person name="Han C."/>
            <person name="Pan H."/>
            <person name="Zhong X."/>
            <person name="Shi W."/>
            <person name="Liang X."/>
            <person name="Du D."/>
            <person name="Sun F."/>
            <person name="Xu Z."/>
            <person name="Hao R."/>
            <person name="Lv T."/>
            <person name="Lv Y."/>
            <person name="Zheng Z."/>
            <person name="Sun M."/>
            <person name="Luo L."/>
            <person name="Cai M."/>
            <person name="Gao Y."/>
            <person name="Wang J."/>
            <person name="Yin Y."/>
            <person name="Xu X."/>
            <person name="Cheng T."/>
            <person name="Wang J."/>
        </authorList>
    </citation>
    <scope>NUCLEOTIDE SEQUENCE [LARGE SCALE GENOMIC DNA]</scope>
</reference>
<gene>
    <name evidence="8" type="primary">LOC107881569</name>
</gene>
<dbReference type="SMART" id="SM00575">
    <property type="entry name" value="ZnF_PMZ"/>
    <property type="match status" value="1"/>
</dbReference>
<keyword evidence="3" id="KW-0862">Zinc</keyword>
<dbReference type="InterPro" id="IPR018289">
    <property type="entry name" value="MULE_transposase_dom"/>
</dbReference>
<evidence type="ECO:0000259" key="6">
    <source>
        <dbReference type="PROSITE" id="PS50966"/>
    </source>
</evidence>
<accession>A0ABM1LUI8</accession>
<dbReference type="PANTHER" id="PTHR31973">
    <property type="entry name" value="POLYPROTEIN, PUTATIVE-RELATED"/>
    <property type="match status" value="1"/>
</dbReference>
<dbReference type="Proteomes" id="UP000694861">
    <property type="component" value="Linkage group LG7"/>
</dbReference>
<protein>
    <submittedName>
        <fullName evidence="8">Uncharacterized protein LOC107881569</fullName>
    </submittedName>
</protein>
<dbReference type="PROSITE" id="PS50966">
    <property type="entry name" value="ZF_SWIM"/>
    <property type="match status" value="1"/>
</dbReference>
<dbReference type="Pfam" id="PF04434">
    <property type="entry name" value="SWIM"/>
    <property type="match status" value="1"/>
</dbReference>
<sequence length="348" mass="39948">MSLGPCIKGFHNVIRPVIALDGTFLKGKCLGTLFVATCKDGNNQIYPLAFGVGDSKNDASWNWFLTKLRGAIGHIDDLVFISDRHESIRKAISTIFPNAHHGACIFHISQNLKNHFKHGRAHSLYFRAAKAYRILEFDCHMVQIYNVDPHLGNYLHAAGYEKWAHAYFNGKRYNLMTTNIAECLNPIIRDARKLPITNFMEYLRMNILQNWFHKRQTEATKMDSHLTEWADKLVSPIEAYLFHVYDGSCVEVVNLEWKCCTCREFDLDQLPCAHACAAFGDQTDWVVLDDIRDRIVLPPITRRRHDRRKEKRIPSRGEEPSTRKCSRCGSTGHYRQTGKNPIALDPTS</sequence>
<dbReference type="Pfam" id="PF10551">
    <property type="entry name" value="MULE"/>
    <property type="match status" value="1"/>
</dbReference>
<feature type="compositionally biased region" description="Basic and acidic residues" evidence="5">
    <location>
        <begin position="312"/>
        <end position="322"/>
    </location>
</feature>
<dbReference type="RefSeq" id="XP_016651065.1">
    <property type="nucleotide sequence ID" value="XM_016795579.1"/>
</dbReference>
<dbReference type="InterPro" id="IPR006564">
    <property type="entry name" value="Znf_PMZ"/>
</dbReference>
<feature type="region of interest" description="Disordered" evidence="5">
    <location>
        <begin position="303"/>
        <end position="348"/>
    </location>
</feature>
<dbReference type="InterPro" id="IPR007527">
    <property type="entry name" value="Znf_SWIM"/>
</dbReference>
<name>A0ABM1LUI8_PRUMU</name>
<dbReference type="GeneID" id="107881569"/>
<keyword evidence="7" id="KW-1185">Reference proteome</keyword>
<keyword evidence="1" id="KW-0479">Metal-binding</keyword>
<organism evidence="7 8">
    <name type="scientific">Prunus mume</name>
    <name type="common">Japanese apricot</name>
    <name type="synonym">Armeniaca mume</name>
    <dbReference type="NCBI Taxonomy" id="102107"/>
    <lineage>
        <taxon>Eukaryota</taxon>
        <taxon>Viridiplantae</taxon>
        <taxon>Streptophyta</taxon>
        <taxon>Embryophyta</taxon>
        <taxon>Tracheophyta</taxon>
        <taxon>Spermatophyta</taxon>
        <taxon>Magnoliopsida</taxon>
        <taxon>eudicotyledons</taxon>
        <taxon>Gunneridae</taxon>
        <taxon>Pentapetalae</taxon>
        <taxon>rosids</taxon>
        <taxon>fabids</taxon>
        <taxon>Rosales</taxon>
        <taxon>Rosaceae</taxon>
        <taxon>Amygdaloideae</taxon>
        <taxon>Amygdaleae</taxon>
        <taxon>Prunus</taxon>
    </lineage>
</organism>
<evidence type="ECO:0000256" key="4">
    <source>
        <dbReference type="PROSITE-ProRule" id="PRU00325"/>
    </source>
</evidence>
<dbReference type="PANTHER" id="PTHR31973:SF113">
    <property type="entry name" value="PROTEIN FAR1-RELATED SEQUENCE 5-LIKE"/>
    <property type="match status" value="1"/>
</dbReference>
<reference evidence="8" key="2">
    <citation type="submission" date="2025-08" db="UniProtKB">
        <authorList>
            <consortium name="RefSeq"/>
        </authorList>
    </citation>
    <scope>IDENTIFICATION</scope>
</reference>
<keyword evidence="2 4" id="KW-0863">Zinc-finger</keyword>
<feature type="domain" description="SWIM-type" evidence="6">
    <location>
        <begin position="251"/>
        <end position="283"/>
    </location>
</feature>
<evidence type="ECO:0000256" key="1">
    <source>
        <dbReference type="ARBA" id="ARBA00022723"/>
    </source>
</evidence>
<evidence type="ECO:0000256" key="2">
    <source>
        <dbReference type="ARBA" id="ARBA00022771"/>
    </source>
</evidence>
<evidence type="ECO:0000256" key="3">
    <source>
        <dbReference type="ARBA" id="ARBA00022833"/>
    </source>
</evidence>
<evidence type="ECO:0000313" key="7">
    <source>
        <dbReference type="Proteomes" id="UP000694861"/>
    </source>
</evidence>
<proteinExistence type="predicted"/>
<evidence type="ECO:0000256" key="5">
    <source>
        <dbReference type="SAM" id="MobiDB-lite"/>
    </source>
</evidence>
<evidence type="ECO:0000313" key="8">
    <source>
        <dbReference type="RefSeq" id="XP_016651065.1"/>
    </source>
</evidence>